<dbReference type="NCBIfam" id="TIGR01352">
    <property type="entry name" value="tonB_Cterm"/>
    <property type="match status" value="1"/>
</dbReference>
<organism evidence="13 14">
    <name type="scientific">Megasphaera hexanoica</name>
    <dbReference type="NCBI Taxonomy" id="1675036"/>
    <lineage>
        <taxon>Bacteria</taxon>
        <taxon>Bacillati</taxon>
        <taxon>Bacillota</taxon>
        <taxon>Negativicutes</taxon>
        <taxon>Veillonellales</taxon>
        <taxon>Veillonellaceae</taxon>
        <taxon>Megasphaera</taxon>
    </lineage>
</organism>
<sequence length="291" mass="28404">MTRIMTWKKAYTISLAVHVVVAAVFVLLCAGAVIHHEPKMVVIDLDSSEPQSQGSGYAGGGGGGSAGQTLFPDKLSAADMEKRVEAVTENQSALRPQTPAAVPAVTPAADVPRQDAAPQTAAPAPPSAPAADAGNGGDSPAGGSSGSGEGTGSGTGTGDGSGIGSGIGDGAGDGTGDGQGYGDGSGDGQGSGNSQTPGTGTGPFDIDGWQAAVNANKNYPLMAVKRNLQGTVTIQTTLDAGGNCLGVSVAGSSGQSLLDDAAVRAAYASCPYPNPTGSTVTITTNVNFRLN</sequence>
<feature type="compositionally biased region" description="Gly residues" evidence="10">
    <location>
        <begin position="134"/>
        <end position="191"/>
    </location>
</feature>
<comment type="subcellular location">
    <subcellularLocation>
        <location evidence="1">Cell inner membrane</location>
        <topology evidence="1">Single-pass membrane protein</topology>
        <orientation evidence="1">Periplasmic side</orientation>
    </subcellularLocation>
</comment>
<evidence type="ECO:0000256" key="6">
    <source>
        <dbReference type="ARBA" id="ARBA00022692"/>
    </source>
</evidence>
<reference evidence="13 14" key="1">
    <citation type="submission" date="2024-10" db="EMBL/GenBank/DDBJ databases">
        <authorList>
            <person name="Sang B.-I."/>
            <person name="Prabhaharan D."/>
        </authorList>
    </citation>
    <scope>NUCLEOTIDE SEQUENCE [LARGE SCALE GENOMIC DNA]</scope>
    <source>
        <strain evidence="13 14">MH</strain>
    </source>
</reference>
<dbReference type="Gene3D" id="3.30.1150.10">
    <property type="match status" value="1"/>
</dbReference>
<dbReference type="PANTHER" id="PTHR33446">
    <property type="entry name" value="PROTEIN TONB-RELATED"/>
    <property type="match status" value="1"/>
</dbReference>
<gene>
    <name evidence="13" type="ORF">ACGTZG_12100</name>
</gene>
<keyword evidence="6 11" id="KW-0812">Transmembrane</keyword>
<keyword evidence="3" id="KW-0813">Transport</keyword>
<dbReference type="Pfam" id="PF03544">
    <property type="entry name" value="TonB_C"/>
    <property type="match status" value="1"/>
</dbReference>
<dbReference type="InterPro" id="IPR006260">
    <property type="entry name" value="TonB/TolA_C"/>
</dbReference>
<keyword evidence="9 11" id="KW-0472">Membrane</keyword>
<keyword evidence="5" id="KW-0997">Cell inner membrane</keyword>
<feature type="domain" description="TonB C-terminal" evidence="12">
    <location>
        <begin position="204"/>
        <end position="291"/>
    </location>
</feature>
<dbReference type="PANTHER" id="PTHR33446:SF2">
    <property type="entry name" value="PROTEIN TONB"/>
    <property type="match status" value="1"/>
</dbReference>
<feature type="transmembrane region" description="Helical" evidence="11">
    <location>
        <begin position="12"/>
        <end position="34"/>
    </location>
</feature>
<evidence type="ECO:0000313" key="13">
    <source>
        <dbReference type="EMBL" id="MFG6273928.1"/>
    </source>
</evidence>
<evidence type="ECO:0000256" key="2">
    <source>
        <dbReference type="ARBA" id="ARBA00006555"/>
    </source>
</evidence>
<comment type="similarity">
    <text evidence="2">Belongs to the TonB family.</text>
</comment>
<keyword evidence="7" id="KW-0653">Protein transport</keyword>
<evidence type="ECO:0000256" key="11">
    <source>
        <dbReference type="SAM" id="Phobius"/>
    </source>
</evidence>
<dbReference type="PROSITE" id="PS52015">
    <property type="entry name" value="TONB_CTD"/>
    <property type="match status" value="1"/>
</dbReference>
<accession>A0ABW7DRC4</accession>
<dbReference type="Proteomes" id="UP001605989">
    <property type="component" value="Unassembled WGS sequence"/>
</dbReference>
<protein>
    <submittedName>
        <fullName evidence="13">Energy transducer TonB</fullName>
    </submittedName>
</protein>
<name>A0ABW7DRC4_9FIRM</name>
<evidence type="ECO:0000256" key="4">
    <source>
        <dbReference type="ARBA" id="ARBA00022475"/>
    </source>
</evidence>
<evidence type="ECO:0000259" key="12">
    <source>
        <dbReference type="PROSITE" id="PS52015"/>
    </source>
</evidence>
<evidence type="ECO:0000256" key="7">
    <source>
        <dbReference type="ARBA" id="ARBA00022927"/>
    </source>
</evidence>
<evidence type="ECO:0000256" key="3">
    <source>
        <dbReference type="ARBA" id="ARBA00022448"/>
    </source>
</evidence>
<keyword evidence="14" id="KW-1185">Reference proteome</keyword>
<keyword evidence="4" id="KW-1003">Cell membrane</keyword>
<evidence type="ECO:0000256" key="10">
    <source>
        <dbReference type="SAM" id="MobiDB-lite"/>
    </source>
</evidence>
<evidence type="ECO:0000256" key="9">
    <source>
        <dbReference type="ARBA" id="ARBA00023136"/>
    </source>
</evidence>
<feature type="compositionally biased region" description="Gly residues" evidence="10">
    <location>
        <begin position="56"/>
        <end position="66"/>
    </location>
</feature>
<evidence type="ECO:0000256" key="1">
    <source>
        <dbReference type="ARBA" id="ARBA00004383"/>
    </source>
</evidence>
<feature type="compositionally biased region" description="Low complexity" evidence="10">
    <location>
        <begin position="96"/>
        <end position="122"/>
    </location>
</feature>
<feature type="region of interest" description="Disordered" evidence="10">
    <location>
        <begin position="47"/>
        <end position="206"/>
    </location>
</feature>
<evidence type="ECO:0000256" key="8">
    <source>
        <dbReference type="ARBA" id="ARBA00022989"/>
    </source>
</evidence>
<dbReference type="RefSeq" id="WP_113855477.1">
    <property type="nucleotide sequence ID" value="NZ_CP011940.1"/>
</dbReference>
<dbReference type="SUPFAM" id="SSF74653">
    <property type="entry name" value="TolA/TonB C-terminal domain"/>
    <property type="match status" value="1"/>
</dbReference>
<dbReference type="InterPro" id="IPR051045">
    <property type="entry name" value="TonB-dependent_transducer"/>
</dbReference>
<evidence type="ECO:0000256" key="5">
    <source>
        <dbReference type="ARBA" id="ARBA00022519"/>
    </source>
</evidence>
<dbReference type="EMBL" id="JBIEKR010000011">
    <property type="protein sequence ID" value="MFG6273928.1"/>
    <property type="molecule type" value="Genomic_DNA"/>
</dbReference>
<comment type="caution">
    <text evidence="13">The sequence shown here is derived from an EMBL/GenBank/DDBJ whole genome shotgun (WGS) entry which is preliminary data.</text>
</comment>
<proteinExistence type="inferred from homology"/>
<evidence type="ECO:0000313" key="14">
    <source>
        <dbReference type="Proteomes" id="UP001605989"/>
    </source>
</evidence>
<dbReference type="InterPro" id="IPR037682">
    <property type="entry name" value="TonB_C"/>
</dbReference>
<keyword evidence="8 11" id="KW-1133">Transmembrane helix</keyword>